<evidence type="ECO:0000313" key="2">
    <source>
        <dbReference type="EMBL" id="SDX13314.1"/>
    </source>
</evidence>
<dbReference type="STRING" id="589385.SAMN05421504_102406"/>
<dbReference type="Proteomes" id="UP000199515">
    <property type="component" value="Unassembled WGS sequence"/>
</dbReference>
<evidence type="ECO:0000313" key="3">
    <source>
        <dbReference type="Proteomes" id="UP000199515"/>
    </source>
</evidence>
<name>A0A1H2Z8Y3_9PSEU</name>
<gene>
    <name evidence="2" type="ORF">SAMN05421504_102406</name>
</gene>
<dbReference type="Pfam" id="PF14029">
    <property type="entry name" value="DUF4244"/>
    <property type="match status" value="1"/>
</dbReference>
<dbReference type="RefSeq" id="WP_091288298.1">
    <property type="nucleotide sequence ID" value="NZ_FNON01000002.1"/>
</dbReference>
<sequence>MEKRFLYGDAGAISAEYALITLAGAAIAGVIYLLVTSDWAADALRGLIERALSVGT</sequence>
<dbReference type="AlphaFoldDB" id="A0A1H2Z8Y3"/>
<evidence type="ECO:0000256" key="1">
    <source>
        <dbReference type="SAM" id="Phobius"/>
    </source>
</evidence>
<reference evidence="2 3" key="1">
    <citation type="submission" date="2016-10" db="EMBL/GenBank/DDBJ databases">
        <authorList>
            <person name="de Groot N.N."/>
        </authorList>
    </citation>
    <scope>NUCLEOTIDE SEQUENCE [LARGE SCALE GENOMIC DNA]</scope>
    <source>
        <strain evidence="2 3">CPCC 202699</strain>
    </source>
</reference>
<organism evidence="2 3">
    <name type="scientific">Amycolatopsis xylanica</name>
    <dbReference type="NCBI Taxonomy" id="589385"/>
    <lineage>
        <taxon>Bacteria</taxon>
        <taxon>Bacillati</taxon>
        <taxon>Actinomycetota</taxon>
        <taxon>Actinomycetes</taxon>
        <taxon>Pseudonocardiales</taxon>
        <taxon>Pseudonocardiaceae</taxon>
        <taxon>Amycolatopsis</taxon>
    </lineage>
</organism>
<keyword evidence="1" id="KW-0472">Membrane</keyword>
<proteinExistence type="predicted"/>
<keyword evidence="3" id="KW-1185">Reference proteome</keyword>
<evidence type="ECO:0008006" key="4">
    <source>
        <dbReference type="Google" id="ProtNLM"/>
    </source>
</evidence>
<dbReference type="EMBL" id="FNON01000002">
    <property type="protein sequence ID" value="SDX13314.1"/>
    <property type="molecule type" value="Genomic_DNA"/>
</dbReference>
<keyword evidence="1" id="KW-0812">Transmembrane</keyword>
<keyword evidence="1" id="KW-1133">Transmembrane helix</keyword>
<dbReference type="InterPro" id="IPR025338">
    <property type="entry name" value="DUF4244"/>
</dbReference>
<protein>
    <recommendedName>
        <fullName evidence="4">DUF4244 domain-containing protein</fullName>
    </recommendedName>
</protein>
<accession>A0A1H2Z8Y3</accession>
<feature type="transmembrane region" description="Helical" evidence="1">
    <location>
        <begin position="12"/>
        <end position="35"/>
    </location>
</feature>